<evidence type="ECO:0008006" key="3">
    <source>
        <dbReference type="Google" id="ProtNLM"/>
    </source>
</evidence>
<accession>A0ABU7I5C0</accession>
<sequence>MKLSQLRSFLEQNLELENFKKSIDKEVTDYKKQLSKRGASSEVFLVADIDFYLTKVHISELCKQYLNDGLSEYELYYVIDALLLSENVFFENEKLLELTERMTDPSVNGTVTKSVVKEVLDYCLS</sequence>
<name>A0ABU7I5C0_9SPHI</name>
<dbReference type="EMBL" id="JAZDQT010000001">
    <property type="protein sequence ID" value="MEE1944584.1"/>
    <property type="molecule type" value="Genomic_DNA"/>
</dbReference>
<comment type="caution">
    <text evidence="1">The sequence shown here is derived from an EMBL/GenBank/DDBJ whole genome shotgun (WGS) entry which is preliminary data.</text>
</comment>
<organism evidence="1 2">
    <name type="scientific">Pedobacter albus</name>
    <dbReference type="NCBI Taxonomy" id="3113905"/>
    <lineage>
        <taxon>Bacteria</taxon>
        <taxon>Pseudomonadati</taxon>
        <taxon>Bacteroidota</taxon>
        <taxon>Sphingobacteriia</taxon>
        <taxon>Sphingobacteriales</taxon>
        <taxon>Sphingobacteriaceae</taxon>
        <taxon>Pedobacter</taxon>
    </lineage>
</organism>
<evidence type="ECO:0000313" key="1">
    <source>
        <dbReference type="EMBL" id="MEE1944584.1"/>
    </source>
</evidence>
<keyword evidence="2" id="KW-1185">Reference proteome</keyword>
<evidence type="ECO:0000313" key="2">
    <source>
        <dbReference type="Proteomes" id="UP001336835"/>
    </source>
</evidence>
<dbReference type="Proteomes" id="UP001336835">
    <property type="component" value="Unassembled WGS sequence"/>
</dbReference>
<proteinExistence type="predicted"/>
<gene>
    <name evidence="1" type="ORF">VRU48_05660</name>
</gene>
<reference evidence="1 2" key="1">
    <citation type="submission" date="2024-01" db="EMBL/GenBank/DDBJ databases">
        <title>Pedobacter sp. nov., isolated from fresh soil.</title>
        <authorList>
            <person name="Le N.T.T."/>
        </authorList>
    </citation>
    <scope>NUCLEOTIDE SEQUENCE [LARGE SCALE GENOMIC DNA]</scope>
    <source>
        <strain evidence="1 2">KR3-3</strain>
    </source>
</reference>
<protein>
    <recommendedName>
        <fullName evidence="3">MafI family immunity protein</fullName>
    </recommendedName>
</protein>
<dbReference type="RefSeq" id="WP_330106952.1">
    <property type="nucleotide sequence ID" value="NZ_JAZDQT010000001.1"/>
</dbReference>